<dbReference type="Gene3D" id="2.130.10.10">
    <property type="entry name" value="YVTN repeat-like/Quinoprotein amine dehydrogenase"/>
    <property type="match status" value="3"/>
</dbReference>
<dbReference type="GeneID" id="17043125"/>
<dbReference type="GO" id="GO:0010073">
    <property type="term" value="P:meristem maintenance"/>
    <property type="evidence" value="ECO:0007669"/>
    <property type="project" value="InterPro"/>
</dbReference>
<feature type="region of interest" description="Disordered" evidence="2">
    <location>
        <begin position="1"/>
        <end position="30"/>
    </location>
</feature>
<dbReference type="InterPro" id="IPR011047">
    <property type="entry name" value="Quinoprotein_ADH-like_sf"/>
</dbReference>
<sequence length="742" mass="78036">MARKRKGLKSSLPSAKAQKKAKTSSAKAKNQAVALLNAQQHTGASADIQQQAQAVVRGPVAQAEESEDLVALHRVRFVPWQPTAAIATAASSDGSVLAVARDNGSIELWETATWTCFQRLPGKEEASLSCMAWAQDPVDGSERLFTGGLDGALTEWNVRTRRPIHVGDSFGGAIWAMAAEPRGQLKEGEAPRMAVACDDGVLRIFAAEGLSPGLTYARSMPALGSRLLSVAWHPSGRSVVVGTAAGTMHAWDLASNRELMRINVGDGGGKEQCVWAALVLPDGTMFWDARLGTRLASFHRHAADVLALAAAPEGNAVFAAGVDNQLAAFKLVTGQKGKPERWVYTESKRPHSHDVRTLTVATIPGGDPVLVSAGNDAQILVHSAPRFSQEHPVRVCKCPQPPLLAHASAAARPLLLSSQGTKIDLWRLGTAHNRQQHGAPVDVGQEPRHLARIAAKGPGHVAAAALSPNGNALAFCEAGPGSLRLFRLSSSPESEAVVLSRQSLPDKLPAAAALAFSADGSRLLIATPEARVVVIDLDDKEVIATFPEAAQQEDAAAWGSGGAGASGRSAAARLATLVTQLLEGGAVTAAAFGPAGDVIALATAGNHVALFEAATLRHTPWSLANTARPPQRLLQMPGSVCGISFCPDSKVKSAVLHTTSSLCHVDFEAPSVAGAAKRRRRSRLPQPDAARSAGANFRVLPLESPCLLCTYTSTDAALLVEKAWAEITKTFPPPLYRHRYGT</sequence>
<name>I0Z3A3_COCSC</name>
<gene>
    <name evidence="3" type="ORF">COCSUDRAFT_46593</name>
</gene>
<dbReference type="SUPFAM" id="SSF50998">
    <property type="entry name" value="Quinoprotein alcohol dehydrogenase-like"/>
    <property type="match status" value="1"/>
</dbReference>
<dbReference type="InterPro" id="IPR001680">
    <property type="entry name" value="WD40_rpt"/>
</dbReference>
<feature type="repeat" description="WD" evidence="1">
    <location>
        <begin position="220"/>
        <end position="261"/>
    </location>
</feature>
<dbReference type="SMART" id="SM00320">
    <property type="entry name" value="WD40"/>
    <property type="match status" value="8"/>
</dbReference>
<keyword evidence="4" id="KW-1185">Reference proteome</keyword>
<proteinExistence type="predicted"/>
<dbReference type="RefSeq" id="XP_005649666.1">
    <property type="nucleotide sequence ID" value="XM_005649609.1"/>
</dbReference>
<dbReference type="GO" id="GO:0035266">
    <property type="term" value="P:meristem growth"/>
    <property type="evidence" value="ECO:0007669"/>
    <property type="project" value="InterPro"/>
</dbReference>
<keyword evidence="1" id="KW-0853">WD repeat</keyword>
<dbReference type="eggNOG" id="KOG2048">
    <property type="taxonomic scope" value="Eukaryota"/>
</dbReference>
<dbReference type="OrthoDB" id="8883818at2759"/>
<dbReference type="STRING" id="574566.I0Z3A3"/>
<dbReference type="InterPro" id="IPR036322">
    <property type="entry name" value="WD40_repeat_dom_sf"/>
</dbReference>
<comment type="caution">
    <text evidence="3">The sequence shown here is derived from an EMBL/GenBank/DDBJ whole genome shotgun (WGS) entry which is preliminary data.</text>
</comment>
<accession>I0Z3A3</accession>
<reference evidence="3 4" key="1">
    <citation type="journal article" date="2012" name="Genome Biol.">
        <title>The genome of the polar eukaryotic microalga coccomyxa subellipsoidea reveals traits of cold adaptation.</title>
        <authorList>
            <person name="Blanc G."/>
            <person name="Agarkova I."/>
            <person name="Grimwood J."/>
            <person name="Kuo A."/>
            <person name="Brueggeman A."/>
            <person name="Dunigan D."/>
            <person name="Gurnon J."/>
            <person name="Ladunga I."/>
            <person name="Lindquist E."/>
            <person name="Lucas S."/>
            <person name="Pangilinan J."/>
            <person name="Proschold T."/>
            <person name="Salamov A."/>
            <person name="Schmutz J."/>
            <person name="Weeks D."/>
            <person name="Yamada T."/>
            <person name="Claverie J.M."/>
            <person name="Grigoriev I."/>
            <person name="Van Etten J."/>
            <person name="Lomsadze A."/>
            <person name="Borodovsky M."/>
        </authorList>
    </citation>
    <scope>NUCLEOTIDE SEQUENCE [LARGE SCALE GENOMIC DNA]</scope>
    <source>
        <strain evidence="3 4">C-169</strain>
    </source>
</reference>
<evidence type="ECO:0000313" key="3">
    <source>
        <dbReference type="EMBL" id="EIE25122.1"/>
    </source>
</evidence>
<dbReference type="Proteomes" id="UP000007264">
    <property type="component" value="Unassembled WGS sequence"/>
</dbReference>
<dbReference type="EMBL" id="AGSI01000004">
    <property type="protein sequence ID" value="EIE25122.1"/>
    <property type="molecule type" value="Genomic_DNA"/>
</dbReference>
<organism evidence="3 4">
    <name type="scientific">Coccomyxa subellipsoidea (strain C-169)</name>
    <name type="common">Green microalga</name>
    <dbReference type="NCBI Taxonomy" id="574566"/>
    <lineage>
        <taxon>Eukaryota</taxon>
        <taxon>Viridiplantae</taxon>
        <taxon>Chlorophyta</taxon>
        <taxon>core chlorophytes</taxon>
        <taxon>Trebouxiophyceae</taxon>
        <taxon>Trebouxiophyceae incertae sedis</taxon>
        <taxon>Coccomyxaceae</taxon>
        <taxon>Coccomyxa</taxon>
        <taxon>Coccomyxa subellipsoidea</taxon>
    </lineage>
</organism>
<dbReference type="KEGG" id="csl:COCSUDRAFT_46593"/>
<dbReference type="PANTHER" id="PTHR45086:SF1">
    <property type="entry name" value="WD REPEAT-CONTAINING PROTEIN PCN"/>
    <property type="match status" value="1"/>
</dbReference>
<evidence type="ECO:0000313" key="4">
    <source>
        <dbReference type="Proteomes" id="UP000007264"/>
    </source>
</evidence>
<dbReference type="AlphaFoldDB" id="I0Z3A3"/>
<evidence type="ECO:0000256" key="2">
    <source>
        <dbReference type="SAM" id="MobiDB-lite"/>
    </source>
</evidence>
<evidence type="ECO:0000256" key="1">
    <source>
        <dbReference type="PROSITE-ProRule" id="PRU00221"/>
    </source>
</evidence>
<dbReference type="PROSITE" id="PS50082">
    <property type="entry name" value="WD_REPEATS_2"/>
    <property type="match status" value="1"/>
</dbReference>
<dbReference type="SUPFAM" id="SSF50978">
    <property type="entry name" value="WD40 repeat-like"/>
    <property type="match status" value="1"/>
</dbReference>
<dbReference type="InterPro" id="IPR044622">
    <property type="entry name" value="PCN"/>
</dbReference>
<dbReference type="PANTHER" id="PTHR45086">
    <property type="entry name" value="WD REPEAT-CONTAINING PROTEIN PCN"/>
    <property type="match status" value="1"/>
</dbReference>
<dbReference type="InterPro" id="IPR015943">
    <property type="entry name" value="WD40/YVTN_repeat-like_dom_sf"/>
</dbReference>
<protein>
    <submittedName>
        <fullName evidence="3">WD40 repeat-like protein</fullName>
    </submittedName>
</protein>